<keyword evidence="2" id="KW-0812">Transmembrane</keyword>
<dbReference type="Pfam" id="PF01478">
    <property type="entry name" value="Peptidase_A24"/>
    <property type="match status" value="1"/>
</dbReference>
<feature type="transmembrane region" description="Helical" evidence="2">
    <location>
        <begin position="88"/>
        <end position="106"/>
    </location>
</feature>
<comment type="similarity">
    <text evidence="1">Belongs to the peptidase A24 family.</text>
</comment>
<feature type="transmembrane region" description="Helical" evidence="2">
    <location>
        <begin position="113"/>
        <end position="135"/>
    </location>
</feature>
<dbReference type="GO" id="GO:0005886">
    <property type="term" value="C:plasma membrane"/>
    <property type="evidence" value="ECO:0007669"/>
    <property type="project" value="TreeGrafter"/>
</dbReference>
<organism evidence="5">
    <name type="scientific">Isoptericola variabilis (strain 225)</name>
    <dbReference type="NCBI Taxonomy" id="743718"/>
    <lineage>
        <taxon>Bacteria</taxon>
        <taxon>Bacillati</taxon>
        <taxon>Actinomycetota</taxon>
        <taxon>Actinomycetes</taxon>
        <taxon>Micrococcales</taxon>
        <taxon>Promicromonosporaceae</taxon>
        <taxon>Isoptericola</taxon>
    </lineage>
</organism>
<dbReference type="Proteomes" id="UP000009236">
    <property type="component" value="Chromosome"/>
</dbReference>
<dbReference type="EMBL" id="CP002810">
    <property type="protein sequence ID" value="AEG42904.1"/>
    <property type="molecule type" value="Genomic_DNA"/>
</dbReference>
<dbReference type="AlphaFoldDB" id="F6FQT9"/>
<evidence type="ECO:0000313" key="5">
    <source>
        <dbReference type="Proteomes" id="UP000009236"/>
    </source>
</evidence>
<dbReference type="STRING" id="743718.Isova_0090"/>
<protein>
    <submittedName>
        <fullName evidence="4">Peptidase A24A prepilin type IV</fullName>
    </submittedName>
</protein>
<reference evidence="4 5" key="1">
    <citation type="submission" date="2011-05" db="EMBL/GenBank/DDBJ databases">
        <title>Complete sequence of Isoptericola variabilis 225.</title>
        <authorList>
            <consortium name="US DOE Joint Genome Institute"/>
            <person name="Lucas S."/>
            <person name="Han J."/>
            <person name="Lapidus A."/>
            <person name="Cheng J.-F."/>
            <person name="Goodwin L."/>
            <person name="Pitluck S."/>
            <person name="Peters L."/>
            <person name="Mikhailova N."/>
            <person name="Zeytun A."/>
            <person name="Han C."/>
            <person name="Tapia R."/>
            <person name="Land M."/>
            <person name="Hauser L."/>
            <person name="Kyrpides N."/>
            <person name="Ivanova N."/>
            <person name="Pagani I."/>
            <person name="Siebers A."/>
            <person name="Allgaier M."/>
            <person name="Thelen M."/>
            <person name="Hugenholtz P."/>
            <person name="Gladden J."/>
            <person name="Woyke T."/>
        </authorList>
    </citation>
    <scope>NUCLEOTIDE SEQUENCE [LARGE SCALE GENOMIC DNA]</scope>
    <source>
        <strain evidence="5">225</strain>
    </source>
</reference>
<sequence>MPPGVVVGVAAACAVVAWLLTPWARRLVHSESRWLRPWVPAAVAALLGAGAAAVAQSWAELLAFAALAVASGLLVPVDLATYRLPDRIVLPATAAVLVAFVLAAAVDAEWGRLLRAVLAGVALLALYFVLALISPTSMGLGDVKLSGVLGLVLGWFGWQAVVYGTLAAFLVFALAALVLLALRRTSLRADLPFGPAMIVGAAAGVAWVALA</sequence>
<accession>F6FQT9</accession>
<feature type="transmembrane region" description="Helical" evidence="2">
    <location>
        <begin position="155"/>
        <end position="181"/>
    </location>
</feature>
<feature type="domain" description="Prepilin type IV endopeptidase peptidase" evidence="3">
    <location>
        <begin position="68"/>
        <end position="175"/>
    </location>
</feature>
<evidence type="ECO:0000259" key="3">
    <source>
        <dbReference type="Pfam" id="PF01478"/>
    </source>
</evidence>
<gene>
    <name evidence="4" type="ordered locus">Isova_0090</name>
</gene>
<feature type="transmembrane region" description="Helical" evidence="2">
    <location>
        <begin position="34"/>
        <end position="54"/>
    </location>
</feature>
<keyword evidence="5" id="KW-1185">Reference proteome</keyword>
<dbReference type="InterPro" id="IPR000045">
    <property type="entry name" value="Prepilin_IV_endopep_pep"/>
</dbReference>
<dbReference type="eggNOG" id="COG1989">
    <property type="taxonomic scope" value="Bacteria"/>
</dbReference>
<name>F6FQT9_ISOV2</name>
<evidence type="ECO:0000313" key="4">
    <source>
        <dbReference type="EMBL" id="AEG42904.1"/>
    </source>
</evidence>
<evidence type="ECO:0000256" key="2">
    <source>
        <dbReference type="SAM" id="Phobius"/>
    </source>
</evidence>
<dbReference type="InterPro" id="IPR050882">
    <property type="entry name" value="Prepilin_peptidase/N-MTase"/>
</dbReference>
<evidence type="ECO:0000256" key="1">
    <source>
        <dbReference type="ARBA" id="ARBA00005801"/>
    </source>
</evidence>
<dbReference type="Gene3D" id="1.20.120.1220">
    <property type="match status" value="1"/>
</dbReference>
<proteinExistence type="inferred from homology"/>
<dbReference type="GO" id="GO:0006465">
    <property type="term" value="P:signal peptide processing"/>
    <property type="evidence" value="ECO:0007669"/>
    <property type="project" value="TreeGrafter"/>
</dbReference>
<keyword evidence="2" id="KW-0472">Membrane</keyword>
<keyword evidence="2" id="KW-1133">Transmembrane helix</keyword>
<dbReference type="HOGENOM" id="CLU_057101_2_1_11"/>
<dbReference type="KEGG" id="iva:Isova_0090"/>
<dbReference type="RefSeq" id="WP_013837299.1">
    <property type="nucleotide sequence ID" value="NC_015588.1"/>
</dbReference>
<feature type="transmembrane region" description="Helical" evidence="2">
    <location>
        <begin position="193"/>
        <end position="210"/>
    </location>
</feature>
<dbReference type="PANTHER" id="PTHR30487:SF0">
    <property type="entry name" value="PREPILIN LEADER PEPTIDASE_N-METHYLTRANSFERASE-RELATED"/>
    <property type="match status" value="1"/>
</dbReference>
<dbReference type="PANTHER" id="PTHR30487">
    <property type="entry name" value="TYPE 4 PREPILIN-LIKE PROTEINS LEADER PEPTIDE-PROCESSING ENZYME"/>
    <property type="match status" value="1"/>
</dbReference>
<dbReference type="GO" id="GO:0004190">
    <property type="term" value="F:aspartic-type endopeptidase activity"/>
    <property type="evidence" value="ECO:0007669"/>
    <property type="project" value="InterPro"/>
</dbReference>